<reference evidence="1" key="1">
    <citation type="journal article" date="2023" name="G3 (Bethesda)">
        <title>A reference genome for the long-term kleptoplast-retaining sea slug Elysia crispata morphotype clarki.</title>
        <authorList>
            <person name="Eastman K.E."/>
            <person name="Pendleton A.L."/>
            <person name="Shaikh M.A."/>
            <person name="Suttiyut T."/>
            <person name="Ogas R."/>
            <person name="Tomko P."/>
            <person name="Gavelis G."/>
            <person name="Widhalm J.R."/>
            <person name="Wisecaver J.H."/>
        </authorList>
    </citation>
    <scope>NUCLEOTIDE SEQUENCE</scope>
    <source>
        <strain evidence="1">ECLA1</strain>
    </source>
</reference>
<keyword evidence="2" id="KW-1185">Reference proteome</keyword>
<dbReference type="EMBL" id="JAWDGP010003238">
    <property type="protein sequence ID" value="KAK3776214.1"/>
    <property type="molecule type" value="Genomic_DNA"/>
</dbReference>
<gene>
    <name evidence="1" type="ORF">RRG08_009653</name>
</gene>
<protein>
    <submittedName>
        <fullName evidence="1">Uncharacterized protein</fullName>
    </submittedName>
</protein>
<evidence type="ECO:0000313" key="2">
    <source>
        <dbReference type="Proteomes" id="UP001283361"/>
    </source>
</evidence>
<accession>A0AAE0ZV52</accession>
<dbReference type="AlphaFoldDB" id="A0AAE0ZV52"/>
<organism evidence="1 2">
    <name type="scientific">Elysia crispata</name>
    <name type="common">lettuce slug</name>
    <dbReference type="NCBI Taxonomy" id="231223"/>
    <lineage>
        <taxon>Eukaryota</taxon>
        <taxon>Metazoa</taxon>
        <taxon>Spiralia</taxon>
        <taxon>Lophotrochozoa</taxon>
        <taxon>Mollusca</taxon>
        <taxon>Gastropoda</taxon>
        <taxon>Heterobranchia</taxon>
        <taxon>Euthyneura</taxon>
        <taxon>Panpulmonata</taxon>
        <taxon>Sacoglossa</taxon>
        <taxon>Placobranchoidea</taxon>
        <taxon>Plakobranchidae</taxon>
        <taxon>Elysia</taxon>
    </lineage>
</organism>
<evidence type="ECO:0000313" key="1">
    <source>
        <dbReference type="EMBL" id="KAK3776214.1"/>
    </source>
</evidence>
<comment type="caution">
    <text evidence="1">The sequence shown here is derived from an EMBL/GenBank/DDBJ whole genome shotgun (WGS) entry which is preliminary data.</text>
</comment>
<sequence>MLGITRIQISTSRTKEARIFRTTTKTDNQHDQEEDHNTTLYHEAKFNHRFLMDMFVERLDFGNKSYKDHRGHLYDLGNGKENFISRNIKN</sequence>
<dbReference type="Proteomes" id="UP001283361">
    <property type="component" value="Unassembled WGS sequence"/>
</dbReference>
<proteinExistence type="predicted"/>
<name>A0AAE0ZV52_9GAST</name>